<reference evidence="3 4" key="1">
    <citation type="submission" date="2019-01" db="EMBL/GenBank/DDBJ databases">
        <title>Sequencing of cultivated peanut Arachis hypogaea provides insights into genome evolution and oil improvement.</title>
        <authorList>
            <person name="Chen X."/>
        </authorList>
    </citation>
    <scope>NUCLEOTIDE SEQUENCE [LARGE SCALE GENOMIC DNA]</scope>
    <source>
        <strain evidence="4">cv. Fuhuasheng</strain>
        <tissue evidence="3">Leaves</tissue>
    </source>
</reference>
<feature type="region of interest" description="Disordered" evidence="1">
    <location>
        <begin position="1"/>
        <end position="32"/>
    </location>
</feature>
<dbReference type="InterPro" id="IPR040256">
    <property type="entry name" value="At4g02000-like"/>
</dbReference>
<organism evidence="3 4">
    <name type="scientific">Arachis hypogaea</name>
    <name type="common">Peanut</name>
    <dbReference type="NCBI Taxonomy" id="3818"/>
    <lineage>
        <taxon>Eukaryota</taxon>
        <taxon>Viridiplantae</taxon>
        <taxon>Streptophyta</taxon>
        <taxon>Embryophyta</taxon>
        <taxon>Tracheophyta</taxon>
        <taxon>Spermatophyta</taxon>
        <taxon>Magnoliopsida</taxon>
        <taxon>eudicotyledons</taxon>
        <taxon>Gunneridae</taxon>
        <taxon>Pentapetalae</taxon>
        <taxon>rosids</taxon>
        <taxon>fabids</taxon>
        <taxon>Fabales</taxon>
        <taxon>Fabaceae</taxon>
        <taxon>Papilionoideae</taxon>
        <taxon>50 kb inversion clade</taxon>
        <taxon>dalbergioids sensu lato</taxon>
        <taxon>Dalbergieae</taxon>
        <taxon>Pterocarpus clade</taxon>
        <taxon>Arachis</taxon>
    </lineage>
</organism>
<dbReference type="AlphaFoldDB" id="A0A444X5Y0"/>
<protein>
    <recommendedName>
        <fullName evidence="2">DUF4283 domain-containing protein</fullName>
    </recommendedName>
</protein>
<keyword evidence="4" id="KW-1185">Reference proteome</keyword>
<evidence type="ECO:0000259" key="2">
    <source>
        <dbReference type="Pfam" id="PF14111"/>
    </source>
</evidence>
<evidence type="ECO:0000313" key="4">
    <source>
        <dbReference type="Proteomes" id="UP000289738"/>
    </source>
</evidence>
<dbReference type="Proteomes" id="UP000289738">
    <property type="component" value="Chromosome B10"/>
</dbReference>
<gene>
    <name evidence="3" type="ORF">Ahy_B10g104584</name>
</gene>
<dbReference type="STRING" id="3818.A0A444X5Y0"/>
<dbReference type="EMBL" id="SDMP01000020">
    <property type="protein sequence ID" value="RYQ85078.1"/>
    <property type="molecule type" value="Genomic_DNA"/>
</dbReference>
<name>A0A444X5Y0_ARAHY</name>
<dbReference type="Pfam" id="PF14111">
    <property type="entry name" value="DUF4283"/>
    <property type="match status" value="1"/>
</dbReference>
<proteinExistence type="predicted"/>
<evidence type="ECO:0000313" key="3">
    <source>
        <dbReference type="EMBL" id="RYQ85078.1"/>
    </source>
</evidence>
<feature type="domain" description="DUF4283" evidence="2">
    <location>
        <begin position="113"/>
        <end position="189"/>
    </location>
</feature>
<sequence>MDGANQYDDPIEGIEDKSTEIEMESDETPTTDQHIRDTIVPEIDQQPIKSYRDVVVNDGFENLNPDEIVELVAEDYIAESDSMDMNIENQAPFNPKPNIEVSLEEYEEWCRPWKFSLIVKPFGKLVNLQAIDQRVQRRWAKKGSIWVMDLVKNFFLVSFGSQEDYGHALFEGPWMIADHYLVQRWRPLFMSMETQVQKIVVWVRIPNLPAELYNKYFL</sequence>
<dbReference type="InterPro" id="IPR025558">
    <property type="entry name" value="DUF4283"/>
</dbReference>
<dbReference type="PANTHER" id="PTHR31286:SF99">
    <property type="entry name" value="DUF4283 DOMAIN-CONTAINING PROTEIN"/>
    <property type="match status" value="1"/>
</dbReference>
<dbReference type="PANTHER" id="PTHR31286">
    <property type="entry name" value="GLYCINE-RICH CELL WALL STRUCTURAL PROTEIN 1.8-LIKE"/>
    <property type="match status" value="1"/>
</dbReference>
<accession>A0A444X5Y0</accession>
<comment type="caution">
    <text evidence="3">The sequence shown here is derived from an EMBL/GenBank/DDBJ whole genome shotgun (WGS) entry which is preliminary data.</text>
</comment>
<evidence type="ECO:0000256" key="1">
    <source>
        <dbReference type="SAM" id="MobiDB-lite"/>
    </source>
</evidence>